<dbReference type="Proteomes" id="UP000182894">
    <property type="component" value="Unassembled WGS sequence"/>
</dbReference>
<name>A0A1G8GEI2_9PSED</name>
<dbReference type="OrthoDB" id="8907064at2"/>
<sequence length="142" mass="15309">MPNDEQRRSAPLLKAVGSDHSSAIQVSEVFAQTLEQMRAVLTPILGPQAVAALYRRCLHLCAADHPCFESLYGNEETVMNTLAVKTMLAQQSNAEARRRGDALITTFHTLLASLIGLALTEQLVGDYTASSMGGDDHQGIAQ</sequence>
<accession>A0A1G8GEI2</accession>
<dbReference type="AlphaFoldDB" id="A0A1G8GEI2"/>
<evidence type="ECO:0000313" key="2">
    <source>
        <dbReference type="Proteomes" id="UP000182894"/>
    </source>
</evidence>
<proteinExistence type="predicted"/>
<dbReference type="RefSeq" id="WP_083370708.1">
    <property type="nucleotide sequence ID" value="NZ_FNCO01000009.1"/>
</dbReference>
<reference evidence="2" key="1">
    <citation type="submission" date="2016-10" db="EMBL/GenBank/DDBJ databases">
        <authorList>
            <person name="Varghese N."/>
            <person name="Submissions S."/>
        </authorList>
    </citation>
    <scope>NUCLEOTIDE SEQUENCE [LARGE SCALE GENOMIC DNA]</scope>
    <source>
        <strain evidence="2">ATCC 700689</strain>
    </source>
</reference>
<protein>
    <submittedName>
        <fullName evidence="1">Uncharacterized protein</fullName>
    </submittedName>
</protein>
<dbReference type="EMBL" id="FNCO01000009">
    <property type="protein sequence ID" value="SDH92812.1"/>
    <property type="molecule type" value="Genomic_DNA"/>
</dbReference>
<evidence type="ECO:0000313" key="1">
    <source>
        <dbReference type="EMBL" id="SDH92812.1"/>
    </source>
</evidence>
<dbReference type="STRING" id="89065.SAMN05216605_109115"/>
<gene>
    <name evidence="1" type="ORF">SAMN05216605_109115</name>
</gene>
<keyword evidence="2" id="KW-1185">Reference proteome</keyword>
<organism evidence="1 2">
    <name type="scientific">Pseudomonas abietaniphila</name>
    <dbReference type="NCBI Taxonomy" id="89065"/>
    <lineage>
        <taxon>Bacteria</taxon>
        <taxon>Pseudomonadati</taxon>
        <taxon>Pseudomonadota</taxon>
        <taxon>Gammaproteobacteria</taxon>
        <taxon>Pseudomonadales</taxon>
        <taxon>Pseudomonadaceae</taxon>
        <taxon>Pseudomonas</taxon>
    </lineage>
</organism>